<proteinExistence type="predicted"/>
<sequence length="215" mass="24143">MSLKLYRTHHGYGARSNHSFYDDGKRILYKINTPGPMKAVHRVTTIAKVTDIEYISDSNSNLHPAAKEKKTHDLLEVPGEKDSDASSVASSVIPRGKWESDSDSEDNSTDAKVLVSELNNTGSRQTLEYLAQIQWGFFVKTFFKFADRDESVSEDDFFRKRWLGSLRKASFRSCLVSVAEPLFAIGIVFSQGRMAKSTNGICVSGTARRELEHQK</sequence>
<accession>A0ABR3FQJ2</accession>
<protein>
    <submittedName>
        <fullName evidence="2">Uncharacterized protein</fullName>
    </submittedName>
</protein>
<evidence type="ECO:0000313" key="3">
    <source>
        <dbReference type="Proteomes" id="UP001465976"/>
    </source>
</evidence>
<reference evidence="2 3" key="1">
    <citation type="submission" date="2024-02" db="EMBL/GenBank/DDBJ databases">
        <title>A draft genome for the cacao thread blight pathogen Marasmius crinis-equi.</title>
        <authorList>
            <person name="Cohen S.P."/>
            <person name="Baruah I.K."/>
            <person name="Amoako-Attah I."/>
            <person name="Bukari Y."/>
            <person name="Meinhardt L.W."/>
            <person name="Bailey B.A."/>
        </authorList>
    </citation>
    <scope>NUCLEOTIDE SEQUENCE [LARGE SCALE GENOMIC DNA]</scope>
    <source>
        <strain evidence="2 3">GH-76</strain>
    </source>
</reference>
<dbReference type="EMBL" id="JBAHYK010000143">
    <property type="protein sequence ID" value="KAL0577674.1"/>
    <property type="molecule type" value="Genomic_DNA"/>
</dbReference>
<organism evidence="2 3">
    <name type="scientific">Marasmius crinis-equi</name>
    <dbReference type="NCBI Taxonomy" id="585013"/>
    <lineage>
        <taxon>Eukaryota</taxon>
        <taxon>Fungi</taxon>
        <taxon>Dikarya</taxon>
        <taxon>Basidiomycota</taxon>
        <taxon>Agaricomycotina</taxon>
        <taxon>Agaricomycetes</taxon>
        <taxon>Agaricomycetidae</taxon>
        <taxon>Agaricales</taxon>
        <taxon>Marasmiineae</taxon>
        <taxon>Marasmiaceae</taxon>
        <taxon>Marasmius</taxon>
    </lineage>
</organism>
<name>A0ABR3FQJ2_9AGAR</name>
<evidence type="ECO:0000256" key="1">
    <source>
        <dbReference type="SAM" id="MobiDB-lite"/>
    </source>
</evidence>
<keyword evidence="3" id="KW-1185">Reference proteome</keyword>
<dbReference type="Proteomes" id="UP001465976">
    <property type="component" value="Unassembled WGS sequence"/>
</dbReference>
<evidence type="ECO:0000313" key="2">
    <source>
        <dbReference type="EMBL" id="KAL0577674.1"/>
    </source>
</evidence>
<feature type="region of interest" description="Disordered" evidence="1">
    <location>
        <begin position="78"/>
        <end position="109"/>
    </location>
</feature>
<comment type="caution">
    <text evidence="2">The sequence shown here is derived from an EMBL/GenBank/DDBJ whole genome shotgun (WGS) entry which is preliminary data.</text>
</comment>
<gene>
    <name evidence="2" type="ORF">V5O48_004322</name>
</gene>